<dbReference type="InterPro" id="IPR012590">
    <property type="entry name" value="POPLD_dom"/>
</dbReference>
<dbReference type="VEuPathDB" id="FungiDB:PC9H_010768"/>
<dbReference type="GO" id="GO:0001682">
    <property type="term" value="P:tRNA 5'-leader removal"/>
    <property type="evidence" value="ECO:0007669"/>
    <property type="project" value="InterPro"/>
</dbReference>
<keyword evidence="3" id="KW-0539">Nucleus</keyword>
<dbReference type="Proteomes" id="UP000623687">
    <property type="component" value="Unassembled WGS sequence"/>
</dbReference>
<feature type="region of interest" description="Disordered" evidence="4">
    <location>
        <begin position="129"/>
        <end position="152"/>
    </location>
</feature>
<proteinExistence type="predicted"/>
<dbReference type="RefSeq" id="XP_036627644.1">
    <property type="nucleotide sequence ID" value="XM_036780261.1"/>
</dbReference>
<evidence type="ECO:0000259" key="6">
    <source>
        <dbReference type="Pfam" id="PF08170"/>
    </source>
</evidence>
<feature type="compositionally biased region" description="Basic and acidic residues" evidence="4">
    <location>
        <begin position="288"/>
        <end position="303"/>
    </location>
</feature>
<dbReference type="GO" id="GO:0000172">
    <property type="term" value="C:ribonuclease MRP complex"/>
    <property type="evidence" value="ECO:0007669"/>
    <property type="project" value="InterPro"/>
</dbReference>
<accession>A0A8H6ZKC9</accession>
<dbReference type="InterPro" id="IPR009723">
    <property type="entry name" value="Pop1_N"/>
</dbReference>
<dbReference type="GeneID" id="59380586"/>
<dbReference type="GO" id="GO:0005655">
    <property type="term" value="C:nucleolar ribonuclease P complex"/>
    <property type="evidence" value="ECO:0007669"/>
    <property type="project" value="InterPro"/>
</dbReference>
<feature type="domain" description="Pop1 N-terminal" evidence="5">
    <location>
        <begin position="130"/>
        <end position="215"/>
    </location>
</feature>
<feature type="compositionally biased region" description="Basic and acidic residues" evidence="4">
    <location>
        <begin position="624"/>
        <end position="643"/>
    </location>
</feature>
<keyword evidence="8" id="KW-1185">Reference proteome</keyword>
<dbReference type="AlphaFoldDB" id="A0A8H6ZKC9"/>
<feature type="compositionally biased region" description="Basic and acidic residues" evidence="4">
    <location>
        <begin position="1"/>
        <end position="14"/>
    </location>
</feature>
<reference evidence="7" key="1">
    <citation type="submission" date="2019-07" db="EMBL/GenBank/DDBJ databases">
        <authorList>
            <person name="Palmer J.M."/>
        </authorList>
    </citation>
    <scope>NUCLEOTIDE SEQUENCE</scope>
    <source>
        <strain evidence="7">PC9</strain>
    </source>
</reference>
<dbReference type="PANTHER" id="PTHR22731">
    <property type="entry name" value="RIBONUCLEASES P/MRP PROTEIN SUBUNIT POP1"/>
    <property type="match status" value="1"/>
</dbReference>
<evidence type="ECO:0000256" key="3">
    <source>
        <dbReference type="ARBA" id="ARBA00023242"/>
    </source>
</evidence>
<evidence type="ECO:0000259" key="5">
    <source>
        <dbReference type="Pfam" id="PF06978"/>
    </source>
</evidence>
<feature type="compositionally biased region" description="Basic residues" evidence="4">
    <location>
        <begin position="130"/>
        <end position="144"/>
    </location>
</feature>
<dbReference type="OrthoDB" id="442863at2759"/>
<evidence type="ECO:0000256" key="4">
    <source>
        <dbReference type="SAM" id="MobiDB-lite"/>
    </source>
</evidence>
<name>A0A8H6ZKC9_PLEOS</name>
<feature type="region of interest" description="Disordered" evidence="4">
    <location>
        <begin position="614"/>
        <end position="644"/>
    </location>
</feature>
<evidence type="ECO:0000256" key="2">
    <source>
        <dbReference type="ARBA" id="ARBA00022694"/>
    </source>
</evidence>
<keyword evidence="2" id="KW-0819">tRNA processing</keyword>
<feature type="region of interest" description="Disordered" evidence="4">
    <location>
        <begin position="558"/>
        <end position="593"/>
    </location>
</feature>
<feature type="region of interest" description="Disordered" evidence="4">
    <location>
        <begin position="1"/>
        <end position="58"/>
    </location>
</feature>
<comment type="subcellular location">
    <subcellularLocation>
        <location evidence="1">Nucleus</location>
    </subcellularLocation>
</comment>
<comment type="caution">
    <text evidence="7">The sequence shown here is derived from an EMBL/GenBank/DDBJ whole genome shotgun (WGS) entry which is preliminary data.</text>
</comment>
<dbReference type="EMBL" id="JACETU010000008">
    <property type="protein sequence ID" value="KAF7422612.1"/>
    <property type="molecule type" value="Genomic_DNA"/>
</dbReference>
<evidence type="ECO:0000313" key="8">
    <source>
        <dbReference type="Proteomes" id="UP000623687"/>
    </source>
</evidence>
<gene>
    <name evidence="7" type="ORF">PC9H_010768</name>
</gene>
<feature type="domain" description="POPLD" evidence="6">
    <location>
        <begin position="512"/>
        <end position="603"/>
    </location>
</feature>
<evidence type="ECO:0000313" key="7">
    <source>
        <dbReference type="EMBL" id="KAF7422612.1"/>
    </source>
</evidence>
<protein>
    <submittedName>
        <fullName evidence="7">Uncharacterized protein</fullName>
    </submittedName>
</protein>
<dbReference type="Pfam" id="PF06978">
    <property type="entry name" value="POP1_N"/>
    <property type="match status" value="1"/>
</dbReference>
<dbReference type="Pfam" id="PF08170">
    <property type="entry name" value="POPLD"/>
    <property type="match status" value="1"/>
</dbReference>
<feature type="compositionally biased region" description="Low complexity" evidence="4">
    <location>
        <begin position="24"/>
        <end position="47"/>
    </location>
</feature>
<sequence>MAGKRKLEEEPSGRDKKKIKIKTARTIAIQNVSSSSTASVTQASANAGPSTSKAPARLPGSLDVERFVEARAFEIDAMHKAMKAASSSGTQRAWQALPRHLRRRAASHDVRRVPLRLRDKAIAEMDTVNKKKKSLPKQGKNKRVPRTEKFLSRQRSKTWLETHIWHAKRMKMEDIWGYRLAMQPTEKAFRPSHRAAQHGCIIHDASYLGLIEITGALGPLSDLLLLCCDPQGQPPGAQRYTVGSRALDTHLYSPGQYPLGLACPITIIWKPVDLPNQTVTPKANAQDKPAENNEETRRVEHPSPEPGSKRTVWLMVHPCVFDTAFGIIQSCASLTLARLKETGNTSIEIEIADLRTQLNIFEIMGPKSSQVIKGALSPTAAGQKDDFTSFWSSLGDIQSTGSLAPGMIIGFKVHDPRLKFPPKNAKPSPVDIPHQSSPMKVFPSAALARCEIWGETIRSSLKQPRYKKKDIDDRKAQNLIPGQPLAPQRQDDRIPVLLVQRSLGSVQSGTHGWMLIIPAGWSMPFFSSLTFTGSRVGGQRERQTQAFEAGVPYFPKDYPSIPAHGEQISKTADEEEARWKRTPAAKKPNFEKLGTRSPWRPDWEVVLGLKEPKSQLVPTQREAPGPEHEDLQPSEDVERKDAEDTAMLGKSPWLLRGALLKYMSLVPDFIKEINRLRTRRSESHFDFKDADLLLRSALVPVQLTPCGRGVLKDMSMIYMLEDHECEEAQKHVGSDSEEGGEAVTCDKGAIIGYTTTGNFCLSRGRGHSLGAIAAIKYQALVAQARRLSQGAPGSAVVSRFLVKGRNRDGQSSWLAHLEASDFSQS</sequence>
<dbReference type="PANTHER" id="PTHR22731:SF3">
    <property type="entry name" value="RIBONUCLEASES P_MRP PROTEIN SUBUNIT POP1"/>
    <property type="match status" value="1"/>
</dbReference>
<dbReference type="InterPro" id="IPR039182">
    <property type="entry name" value="Pop1"/>
</dbReference>
<feature type="region of interest" description="Disordered" evidence="4">
    <location>
        <begin position="278"/>
        <end position="307"/>
    </location>
</feature>
<organism evidence="7 8">
    <name type="scientific">Pleurotus ostreatus</name>
    <name type="common">Oyster mushroom</name>
    <name type="synonym">White-rot fungus</name>
    <dbReference type="NCBI Taxonomy" id="5322"/>
    <lineage>
        <taxon>Eukaryota</taxon>
        <taxon>Fungi</taxon>
        <taxon>Dikarya</taxon>
        <taxon>Basidiomycota</taxon>
        <taxon>Agaricomycotina</taxon>
        <taxon>Agaricomycetes</taxon>
        <taxon>Agaricomycetidae</taxon>
        <taxon>Agaricales</taxon>
        <taxon>Pleurotineae</taxon>
        <taxon>Pleurotaceae</taxon>
        <taxon>Pleurotus</taxon>
    </lineage>
</organism>
<evidence type="ECO:0000256" key="1">
    <source>
        <dbReference type="ARBA" id="ARBA00004123"/>
    </source>
</evidence>